<keyword evidence="8" id="KW-1185">Reference proteome</keyword>
<feature type="transmembrane region" description="Helical" evidence="5">
    <location>
        <begin position="30"/>
        <end position="52"/>
    </location>
</feature>
<dbReference type="RefSeq" id="WP_189668020.1">
    <property type="nucleotide sequence ID" value="NZ_BNAS01000001.1"/>
</dbReference>
<keyword evidence="3 5" id="KW-1133">Transmembrane helix</keyword>
<feature type="transmembrane region" description="Helical" evidence="5">
    <location>
        <begin position="174"/>
        <end position="195"/>
    </location>
</feature>
<name>A0A919FKF9_9MICO</name>
<gene>
    <name evidence="7" type="ORF">GCM10017772_08980</name>
</gene>
<dbReference type="InterPro" id="IPR004841">
    <property type="entry name" value="AA-permease/SLC12A_dom"/>
</dbReference>
<dbReference type="Gene3D" id="1.20.1740.10">
    <property type="entry name" value="Amino acid/polyamine transporter I"/>
    <property type="match status" value="1"/>
</dbReference>
<feature type="transmembrane region" description="Helical" evidence="5">
    <location>
        <begin position="247"/>
        <end position="268"/>
    </location>
</feature>
<keyword evidence="2 5" id="KW-0812">Transmembrane</keyword>
<evidence type="ECO:0000256" key="2">
    <source>
        <dbReference type="ARBA" id="ARBA00022692"/>
    </source>
</evidence>
<keyword evidence="4 5" id="KW-0472">Membrane</keyword>
<comment type="subcellular location">
    <subcellularLocation>
        <location evidence="1">Membrane</location>
        <topology evidence="1">Multi-pass membrane protein</topology>
    </subcellularLocation>
</comment>
<dbReference type="GO" id="GO:0016020">
    <property type="term" value="C:membrane"/>
    <property type="evidence" value="ECO:0007669"/>
    <property type="project" value="UniProtKB-SubCell"/>
</dbReference>
<dbReference type="PIRSF" id="PIRSF006060">
    <property type="entry name" value="AA_transporter"/>
    <property type="match status" value="1"/>
</dbReference>
<evidence type="ECO:0000256" key="5">
    <source>
        <dbReference type="SAM" id="Phobius"/>
    </source>
</evidence>
<feature type="transmembrane region" description="Helical" evidence="5">
    <location>
        <begin position="455"/>
        <end position="480"/>
    </location>
</feature>
<dbReference type="PANTHER" id="PTHR42770:SF16">
    <property type="entry name" value="AMINO ACID PERMEASE"/>
    <property type="match status" value="1"/>
</dbReference>
<reference evidence="7" key="2">
    <citation type="submission" date="2020-09" db="EMBL/GenBank/DDBJ databases">
        <authorList>
            <person name="Sun Q."/>
            <person name="Zhou Y."/>
        </authorList>
    </citation>
    <scope>NUCLEOTIDE SEQUENCE</scope>
    <source>
        <strain evidence="7">CGMCC 4.7398</strain>
    </source>
</reference>
<feature type="domain" description="Amino acid permease/ SLC12A" evidence="6">
    <location>
        <begin position="56"/>
        <end position="468"/>
    </location>
</feature>
<dbReference type="Pfam" id="PF00324">
    <property type="entry name" value="AA_permease"/>
    <property type="match status" value="1"/>
</dbReference>
<feature type="transmembrane region" description="Helical" evidence="5">
    <location>
        <begin position="302"/>
        <end position="323"/>
    </location>
</feature>
<feature type="transmembrane region" description="Helical" evidence="5">
    <location>
        <begin position="355"/>
        <end position="373"/>
    </location>
</feature>
<evidence type="ECO:0000256" key="1">
    <source>
        <dbReference type="ARBA" id="ARBA00004141"/>
    </source>
</evidence>
<feature type="transmembrane region" description="Helical" evidence="5">
    <location>
        <begin position="144"/>
        <end position="162"/>
    </location>
</feature>
<dbReference type="EMBL" id="BNAS01000001">
    <property type="protein sequence ID" value="GHH67361.1"/>
    <property type="molecule type" value="Genomic_DNA"/>
</dbReference>
<dbReference type="AlphaFoldDB" id="A0A919FKF9"/>
<feature type="transmembrane region" description="Helical" evidence="5">
    <location>
        <begin position="64"/>
        <end position="87"/>
    </location>
</feature>
<feature type="transmembrane region" description="Helical" evidence="5">
    <location>
        <begin position="418"/>
        <end position="443"/>
    </location>
</feature>
<feature type="transmembrane region" description="Helical" evidence="5">
    <location>
        <begin position="215"/>
        <end position="235"/>
    </location>
</feature>
<accession>A0A919FKF9</accession>
<sequence>MSAPIRTGSSPADAGPAPAPLALTGKLGPLAIVFMVVAAASPLTVVGGATPLGILLGNGVGFPALYAVSGVVLLLFSVGLAAMTRVVPRPGAFFTFVGYGLGRRAGLGAAYLALLTYTTVQAAVYGYIGYILSGTFAQLGLPELPWWLWALAVAALVGVLGYRHIDLSSKVLGVLLIGEIGIVLAIVAGVVITGGDQGLSLEPFEPANVFSGSPAVGLTFAIAAFIGFEATAIFRDEARDPARTIPRATYAAVIGITVFYTLASWGLVMAWGPDHAVDVAATDPGGMILTTTAKYLGTAGEVVINVLLITSMFACVLSFHNVITRYQHTMANAGLLPGAVGAVHARHLSPHLSSLLQSATTVVLVAVFALAGLDPVLEVFTWFAGVSTLAIAILMAVTSLAVIVWFRRTRQDARAWNTVVAPALGLVGLTGAAVAIVAYFPLLVGDVDAAGNQRFGVISAVLLALIVLSPVAGWAQAVVLRRRRPETYARITEAIG</sequence>
<evidence type="ECO:0000313" key="8">
    <source>
        <dbReference type="Proteomes" id="UP000627369"/>
    </source>
</evidence>
<reference evidence="7" key="1">
    <citation type="journal article" date="2014" name="Int. J. Syst. Evol. Microbiol.">
        <title>Complete genome sequence of Corynebacterium casei LMG S-19264T (=DSM 44701T), isolated from a smear-ripened cheese.</title>
        <authorList>
            <consortium name="US DOE Joint Genome Institute (JGI-PGF)"/>
            <person name="Walter F."/>
            <person name="Albersmeier A."/>
            <person name="Kalinowski J."/>
            <person name="Ruckert C."/>
        </authorList>
    </citation>
    <scope>NUCLEOTIDE SEQUENCE</scope>
    <source>
        <strain evidence="7">CGMCC 4.7398</strain>
    </source>
</reference>
<protein>
    <submittedName>
        <fullName evidence="7">Amino acid transporter</fullName>
    </submittedName>
</protein>
<feature type="transmembrane region" description="Helical" evidence="5">
    <location>
        <begin position="108"/>
        <end position="132"/>
    </location>
</feature>
<evidence type="ECO:0000313" key="7">
    <source>
        <dbReference type="EMBL" id="GHH67361.1"/>
    </source>
</evidence>
<evidence type="ECO:0000259" key="6">
    <source>
        <dbReference type="Pfam" id="PF00324"/>
    </source>
</evidence>
<proteinExistence type="predicted"/>
<dbReference type="GO" id="GO:0055085">
    <property type="term" value="P:transmembrane transport"/>
    <property type="evidence" value="ECO:0007669"/>
    <property type="project" value="InterPro"/>
</dbReference>
<dbReference type="PANTHER" id="PTHR42770">
    <property type="entry name" value="AMINO ACID TRANSPORTER-RELATED"/>
    <property type="match status" value="1"/>
</dbReference>
<evidence type="ECO:0000256" key="4">
    <source>
        <dbReference type="ARBA" id="ARBA00023136"/>
    </source>
</evidence>
<dbReference type="Proteomes" id="UP000627369">
    <property type="component" value="Unassembled WGS sequence"/>
</dbReference>
<organism evidence="7 8">
    <name type="scientific">Promicromonospora soli</name>
    <dbReference type="NCBI Taxonomy" id="2035533"/>
    <lineage>
        <taxon>Bacteria</taxon>
        <taxon>Bacillati</taxon>
        <taxon>Actinomycetota</taxon>
        <taxon>Actinomycetes</taxon>
        <taxon>Micrococcales</taxon>
        <taxon>Promicromonosporaceae</taxon>
        <taxon>Promicromonospora</taxon>
    </lineage>
</organism>
<comment type="caution">
    <text evidence="7">The sequence shown here is derived from an EMBL/GenBank/DDBJ whole genome shotgun (WGS) entry which is preliminary data.</text>
</comment>
<feature type="transmembrane region" description="Helical" evidence="5">
    <location>
        <begin position="379"/>
        <end position="406"/>
    </location>
</feature>
<dbReference type="InterPro" id="IPR050367">
    <property type="entry name" value="APC_superfamily"/>
</dbReference>
<evidence type="ECO:0000256" key="3">
    <source>
        <dbReference type="ARBA" id="ARBA00022989"/>
    </source>
</evidence>